<reference evidence="1 2" key="1">
    <citation type="journal article" date="2019" name="Nat. Ecol. Evol.">
        <title>Megaphylogeny resolves global patterns of mushroom evolution.</title>
        <authorList>
            <person name="Varga T."/>
            <person name="Krizsan K."/>
            <person name="Foldi C."/>
            <person name="Dima B."/>
            <person name="Sanchez-Garcia M."/>
            <person name="Sanchez-Ramirez S."/>
            <person name="Szollosi G.J."/>
            <person name="Szarkandi J.G."/>
            <person name="Papp V."/>
            <person name="Albert L."/>
            <person name="Andreopoulos W."/>
            <person name="Angelini C."/>
            <person name="Antonin V."/>
            <person name="Barry K.W."/>
            <person name="Bougher N.L."/>
            <person name="Buchanan P."/>
            <person name="Buyck B."/>
            <person name="Bense V."/>
            <person name="Catcheside P."/>
            <person name="Chovatia M."/>
            <person name="Cooper J."/>
            <person name="Damon W."/>
            <person name="Desjardin D."/>
            <person name="Finy P."/>
            <person name="Geml J."/>
            <person name="Haridas S."/>
            <person name="Hughes K."/>
            <person name="Justo A."/>
            <person name="Karasinski D."/>
            <person name="Kautmanova I."/>
            <person name="Kiss B."/>
            <person name="Kocsube S."/>
            <person name="Kotiranta H."/>
            <person name="LaButti K.M."/>
            <person name="Lechner B.E."/>
            <person name="Liimatainen K."/>
            <person name="Lipzen A."/>
            <person name="Lukacs Z."/>
            <person name="Mihaltcheva S."/>
            <person name="Morgado L.N."/>
            <person name="Niskanen T."/>
            <person name="Noordeloos M.E."/>
            <person name="Ohm R.A."/>
            <person name="Ortiz-Santana B."/>
            <person name="Ovrebo C."/>
            <person name="Racz N."/>
            <person name="Riley R."/>
            <person name="Savchenko A."/>
            <person name="Shiryaev A."/>
            <person name="Soop K."/>
            <person name="Spirin V."/>
            <person name="Szebenyi C."/>
            <person name="Tomsovsky M."/>
            <person name="Tulloss R.E."/>
            <person name="Uehling J."/>
            <person name="Grigoriev I.V."/>
            <person name="Vagvolgyi C."/>
            <person name="Papp T."/>
            <person name="Martin F.M."/>
            <person name="Miettinen O."/>
            <person name="Hibbett D.S."/>
            <person name="Nagy L.G."/>
        </authorList>
    </citation>
    <scope>NUCLEOTIDE SEQUENCE [LARGE SCALE GENOMIC DNA]</scope>
    <source>
        <strain evidence="1 2">HHB13444</strain>
    </source>
</reference>
<dbReference type="AlphaFoldDB" id="A0A5C3PAD6"/>
<protein>
    <submittedName>
        <fullName evidence="1">Uncharacterized protein</fullName>
    </submittedName>
</protein>
<name>A0A5C3PAD6_9APHY</name>
<gene>
    <name evidence="1" type="ORF">K466DRAFT_600174</name>
</gene>
<sequence>MARMRYDKHENRWYDEDGKPVKRCIDESDSELETAPGSSSGSASLYVTFSAVSAVGSFCKSFTKHEDILPIFTLETRTTLLEALLGHRTAAPVVKKTMETMYADAVVAFVASVHAKLKEATCEMDKVHVEDEIDMNDYIRVVQPFLEDVVLLSRMPAACRGAAKGAWELLLAIVSTTDPGEERSYSQPGERAPFDEAADELGLFLVQRRNEEEGVNFEFKADLEKLEEIKGTMALWFRWESESWFPKTMKALEGFAQERSATGN</sequence>
<dbReference type="InParanoid" id="A0A5C3PAD6"/>
<accession>A0A5C3PAD6</accession>
<organism evidence="1 2">
    <name type="scientific">Polyporus arcularius HHB13444</name>
    <dbReference type="NCBI Taxonomy" id="1314778"/>
    <lineage>
        <taxon>Eukaryota</taxon>
        <taxon>Fungi</taxon>
        <taxon>Dikarya</taxon>
        <taxon>Basidiomycota</taxon>
        <taxon>Agaricomycotina</taxon>
        <taxon>Agaricomycetes</taxon>
        <taxon>Polyporales</taxon>
        <taxon>Polyporaceae</taxon>
        <taxon>Polyporus</taxon>
    </lineage>
</organism>
<evidence type="ECO:0000313" key="1">
    <source>
        <dbReference type="EMBL" id="TFK86626.1"/>
    </source>
</evidence>
<evidence type="ECO:0000313" key="2">
    <source>
        <dbReference type="Proteomes" id="UP000308197"/>
    </source>
</evidence>
<dbReference type="Proteomes" id="UP000308197">
    <property type="component" value="Unassembled WGS sequence"/>
</dbReference>
<keyword evidence="2" id="KW-1185">Reference proteome</keyword>
<proteinExistence type="predicted"/>
<dbReference type="EMBL" id="ML211191">
    <property type="protein sequence ID" value="TFK86626.1"/>
    <property type="molecule type" value="Genomic_DNA"/>
</dbReference>